<keyword evidence="2" id="KW-0813">Transport</keyword>
<protein>
    <submittedName>
        <fullName evidence="10">2-keto-3-deoxygluconate permease</fullName>
    </submittedName>
</protein>
<keyword evidence="11" id="KW-1185">Reference proteome</keyword>
<dbReference type="GO" id="GO:0016020">
    <property type="term" value="C:membrane"/>
    <property type="evidence" value="ECO:0007669"/>
    <property type="project" value="InterPro"/>
</dbReference>
<dbReference type="Proteomes" id="UP000292781">
    <property type="component" value="Unassembled WGS sequence"/>
</dbReference>
<dbReference type="EMBL" id="SJFN01000001">
    <property type="protein sequence ID" value="TBW41164.1"/>
    <property type="molecule type" value="Genomic_DNA"/>
</dbReference>
<sequence>MQIPIKRAIERVPGGMMVVPLLLGAILNTFFPGTPKFFGSFTGALFAGGMPILAAFFICMGASIDIKATPYVLKKGGSLFATKIIIGAVFGVILGHFLGEAPIQGGLFGGLSTLAVVAAMNDTNGGLYCALMGQYGRSRDVGAYSIMSLESGPFLTMTTLGLAGLSSFPWQTMLGAILPLLIGMAIGNLDREMRLFLGKIAPGLIPFFAFGLGAGLDLSKVWSAGLLGLGVGVAVVAITGLALFFVDRATGGTGVAGVAASSTAGNAAAVPAIIAGANPAYAEAAQSATILVAAAVVVTAILVPLVTSFVASKFGTMTDDDDETAAETDTVPVHP</sequence>
<keyword evidence="6" id="KW-0769">Symport</keyword>
<feature type="transmembrane region" description="Helical" evidence="9">
    <location>
        <begin position="103"/>
        <end position="120"/>
    </location>
</feature>
<evidence type="ECO:0000256" key="2">
    <source>
        <dbReference type="ARBA" id="ARBA00022448"/>
    </source>
</evidence>
<dbReference type="RefSeq" id="WP_131304660.1">
    <property type="nucleotide sequence ID" value="NZ_SJFN01000001.1"/>
</dbReference>
<keyword evidence="7 9" id="KW-1133">Transmembrane helix</keyword>
<dbReference type="Pfam" id="PF03812">
    <property type="entry name" value="KdgT"/>
    <property type="match status" value="1"/>
</dbReference>
<proteinExistence type="inferred from homology"/>
<evidence type="ECO:0000256" key="3">
    <source>
        <dbReference type="ARBA" id="ARBA00022475"/>
    </source>
</evidence>
<evidence type="ECO:0000313" key="11">
    <source>
        <dbReference type="Proteomes" id="UP000292781"/>
    </source>
</evidence>
<feature type="transmembrane region" description="Helical" evidence="9">
    <location>
        <begin position="37"/>
        <end position="64"/>
    </location>
</feature>
<evidence type="ECO:0000256" key="8">
    <source>
        <dbReference type="ARBA" id="ARBA00023136"/>
    </source>
</evidence>
<feature type="transmembrane region" description="Helical" evidence="9">
    <location>
        <begin position="12"/>
        <end position="31"/>
    </location>
</feature>
<comment type="similarity">
    <text evidence="1">Belongs to the KdgT transporter family.</text>
</comment>
<gene>
    <name evidence="10" type="ORF">EYW49_00055</name>
</gene>
<feature type="transmembrane region" description="Helical" evidence="9">
    <location>
        <begin position="258"/>
        <end position="277"/>
    </location>
</feature>
<comment type="caution">
    <text evidence="10">The sequence shown here is derived from an EMBL/GenBank/DDBJ whole genome shotgun (WGS) entry which is preliminary data.</text>
</comment>
<feature type="transmembrane region" description="Helical" evidence="9">
    <location>
        <begin position="168"/>
        <end position="189"/>
    </location>
</feature>
<dbReference type="AlphaFoldDB" id="A0A4Q9VYH3"/>
<evidence type="ECO:0000256" key="9">
    <source>
        <dbReference type="SAM" id="Phobius"/>
    </source>
</evidence>
<organism evidence="10 11">
    <name type="scientific">Siculibacillus lacustris</name>
    <dbReference type="NCBI Taxonomy" id="1549641"/>
    <lineage>
        <taxon>Bacteria</taxon>
        <taxon>Pseudomonadati</taxon>
        <taxon>Pseudomonadota</taxon>
        <taxon>Alphaproteobacteria</taxon>
        <taxon>Hyphomicrobiales</taxon>
        <taxon>Ancalomicrobiaceae</taxon>
        <taxon>Siculibacillus</taxon>
    </lineage>
</organism>
<feature type="transmembrane region" description="Helical" evidence="9">
    <location>
        <begin position="141"/>
        <end position="162"/>
    </location>
</feature>
<keyword evidence="5 9" id="KW-0812">Transmembrane</keyword>
<evidence type="ECO:0000313" key="10">
    <source>
        <dbReference type="EMBL" id="TBW41164.1"/>
    </source>
</evidence>
<dbReference type="OrthoDB" id="3185611at2"/>
<keyword evidence="3" id="KW-1003">Cell membrane</keyword>
<dbReference type="InterPro" id="IPR004684">
    <property type="entry name" value="2keto-3dGluconate_permease"/>
</dbReference>
<dbReference type="GO" id="GO:0015649">
    <property type="term" value="F:2-keto-3-deoxygluconate:proton symporter activity"/>
    <property type="evidence" value="ECO:0007669"/>
    <property type="project" value="InterPro"/>
</dbReference>
<name>A0A4Q9VYH3_9HYPH</name>
<reference evidence="10 11" key="1">
    <citation type="submission" date="2019-02" db="EMBL/GenBank/DDBJ databases">
        <title>Siculibacillus lacustris gen. nov., sp. nov., a new rosette-forming bacterium isolated from a freshwater crater lake (Lake St. Ana, Romania).</title>
        <authorList>
            <person name="Felfoldi T."/>
            <person name="Marton Z."/>
            <person name="Szabo A."/>
            <person name="Mentes A."/>
            <person name="Boka K."/>
            <person name="Marialigeti K."/>
            <person name="Mathe I."/>
            <person name="Koncz M."/>
            <person name="Schumann P."/>
            <person name="Toth E."/>
        </authorList>
    </citation>
    <scope>NUCLEOTIDE SEQUENCE [LARGE SCALE GENOMIC DNA]</scope>
    <source>
        <strain evidence="10 11">SA-279</strain>
    </source>
</reference>
<accession>A0A4Q9VYH3</accession>
<evidence type="ECO:0000256" key="1">
    <source>
        <dbReference type="ARBA" id="ARBA00006430"/>
    </source>
</evidence>
<feature type="transmembrane region" description="Helical" evidence="9">
    <location>
        <begin position="76"/>
        <end position="97"/>
    </location>
</feature>
<evidence type="ECO:0000256" key="6">
    <source>
        <dbReference type="ARBA" id="ARBA00022847"/>
    </source>
</evidence>
<keyword evidence="4" id="KW-0762">Sugar transport</keyword>
<feature type="transmembrane region" description="Helical" evidence="9">
    <location>
        <begin position="196"/>
        <end position="216"/>
    </location>
</feature>
<feature type="transmembrane region" description="Helical" evidence="9">
    <location>
        <begin position="289"/>
        <end position="311"/>
    </location>
</feature>
<evidence type="ECO:0000256" key="7">
    <source>
        <dbReference type="ARBA" id="ARBA00022989"/>
    </source>
</evidence>
<evidence type="ECO:0000256" key="5">
    <source>
        <dbReference type="ARBA" id="ARBA00022692"/>
    </source>
</evidence>
<feature type="transmembrane region" description="Helical" evidence="9">
    <location>
        <begin position="222"/>
        <end position="246"/>
    </location>
</feature>
<keyword evidence="8 9" id="KW-0472">Membrane</keyword>
<evidence type="ECO:0000256" key="4">
    <source>
        <dbReference type="ARBA" id="ARBA00022597"/>
    </source>
</evidence>